<dbReference type="RefSeq" id="WP_054372442.1">
    <property type="nucleotide sequence ID" value="NZ_AZYO01000018.1"/>
</dbReference>
<name>A0A0M9WP87_RHORH</name>
<protein>
    <submittedName>
        <fullName evidence="2">Uncharacterized protein</fullName>
    </submittedName>
</protein>
<evidence type="ECO:0000256" key="1">
    <source>
        <dbReference type="SAM" id="Coils"/>
    </source>
</evidence>
<comment type="caution">
    <text evidence="2">The sequence shown here is derived from an EMBL/GenBank/DDBJ whole genome shotgun (WGS) entry which is preliminary data.</text>
</comment>
<dbReference type="PATRIC" id="fig|1441923.3.peg.2122"/>
<evidence type="ECO:0000313" key="2">
    <source>
        <dbReference type="EMBL" id="KOS56450.1"/>
    </source>
</evidence>
<gene>
    <name evidence="2" type="ORF">Z051_09585</name>
</gene>
<organism evidence="2 3">
    <name type="scientific">Rhodococcus rhodochrous KG-21</name>
    <dbReference type="NCBI Taxonomy" id="1441923"/>
    <lineage>
        <taxon>Bacteria</taxon>
        <taxon>Bacillati</taxon>
        <taxon>Actinomycetota</taxon>
        <taxon>Actinomycetes</taxon>
        <taxon>Mycobacteriales</taxon>
        <taxon>Nocardiaceae</taxon>
        <taxon>Rhodococcus</taxon>
    </lineage>
</organism>
<feature type="coiled-coil region" evidence="1">
    <location>
        <begin position="14"/>
        <end position="69"/>
    </location>
</feature>
<evidence type="ECO:0000313" key="3">
    <source>
        <dbReference type="Proteomes" id="UP000037712"/>
    </source>
</evidence>
<dbReference type="AlphaFoldDB" id="A0A0M9WP87"/>
<accession>A0A0M9WP87</accession>
<proteinExistence type="predicted"/>
<dbReference type="EMBL" id="AZYO01000018">
    <property type="protein sequence ID" value="KOS56450.1"/>
    <property type="molecule type" value="Genomic_DNA"/>
</dbReference>
<reference evidence="3" key="2">
    <citation type="submission" date="2015-01" db="EMBL/GenBank/DDBJ databases">
        <title>Draft genome sequence of potential hydrocarbon metabolising strain of Rhodococcus rhodochrous.</title>
        <authorList>
            <person name="Aggarwal R.K."/>
            <person name="Dawar C."/>
        </authorList>
    </citation>
    <scope>NUCLEOTIDE SEQUENCE [LARGE SCALE GENOMIC DNA]</scope>
    <source>
        <strain evidence="3">KG-21</strain>
    </source>
</reference>
<keyword evidence="1" id="KW-0175">Coiled coil</keyword>
<sequence>MSAAFNLPSDPGRIEQLETTIAAEVHRIDDLQRENERLEFRNADLAEQLVAAETQRDKTRDLLEVKERQALAHADENATLKRGFDDALKQNRRLQADLTRCRRLLGQGLDLLDTWANETAWEDERAQGMRHALTRLPEDGA</sequence>
<dbReference type="Proteomes" id="UP000037712">
    <property type="component" value="Unassembled WGS sequence"/>
</dbReference>
<reference evidence="2 3" key="1">
    <citation type="journal article" date="2015" name="Genome Announc.">
        <title>Draft Genome Sequence of Rhodococcus rhodochrous Strain KG-21, a Soil Isolate from Oil Fields of Krishna-Godavari Basin, India.</title>
        <authorList>
            <person name="Dawar C."/>
            <person name="Aggarwal R.K."/>
        </authorList>
    </citation>
    <scope>NUCLEOTIDE SEQUENCE [LARGE SCALE GENOMIC DNA]</scope>
    <source>
        <strain evidence="2 3">KG-21</strain>
    </source>
</reference>